<dbReference type="AlphaFoldDB" id="A0A0L8ALI7"/>
<evidence type="ECO:0000256" key="4">
    <source>
        <dbReference type="ARBA" id="ARBA00022840"/>
    </source>
</evidence>
<dbReference type="PANTHER" id="PTHR43335">
    <property type="entry name" value="ABC TRANSPORTER, ATP-BINDING PROTEIN"/>
    <property type="match status" value="1"/>
</dbReference>
<keyword evidence="2" id="KW-0813">Transport</keyword>
<keyword evidence="4 6" id="KW-0067">ATP-binding</keyword>
<dbReference type="EMBL" id="JSVA01000008">
    <property type="protein sequence ID" value="KOF03348.1"/>
    <property type="molecule type" value="Genomic_DNA"/>
</dbReference>
<dbReference type="PATRIC" id="fig|1566026.4.peg.3306"/>
<comment type="similarity">
    <text evidence="1">Belongs to the ABC transporter superfamily.</text>
</comment>
<evidence type="ECO:0000256" key="1">
    <source>
        <dbReference type="ARBA" id="ARBA00005417"/>
    </source>
</evidence>
<dbReference type="InterPro" id="IPR027417">
    <property type="entry name" value="P-loop_NTPase"/>
</dbReference>
<evidence type="ECO:0000256" key="3">
    <source>
        <dbReference type="ARBA" id="ARBA00022741"/>
    </source>
</evidence>
<feature type="domain" description="ABC transporter" evidence="5">
    <location>
        <begin position="5"/>
        <end position="228"/>
    </location>
</feature>
<dbReference type="SMART" id="SM00382">
    <property type="entry name" value="AAA"/>
    <property type="match status" value="1"/>
</dbReference>
<sequence>METVLSIKGLSKQYGKVRALDNLNLEVKKGDVFGILGPNGSGKTTTLGIILSVINQTSGQFEWFGEKANKDTRKKIGAILEHPIFYPYLTAVQNLKIVCDIKEVPYERVDEVLTQVGLDERKDTKFKTFSLGMKQRLSIASALLCNPTVMILDEPTNGLDPQGIAEIRELIIEIANSGKTIIIASHLLDEVQKVCSHFCVLQRGKLIYNGLVEDVGKGSVSVEVKADHDDLQTVLEESGLGTKVKRELDKYIMTMEGDHSAAELNAYLFKQGITAKHLLVQSKSLEKQFLEILAGNKEGGAQ</sequence>
<proteinExistence type="inferred from homology"/>
<dbReference type="Proteomes" id="UP000036908">
    <property type="component" value="Unassembled WGS sequence"/>
</dbReference>
<accession>A0A0L8ALI7</accession>
<dbReference type="Gene3D" id="3.40.50.300">
    <property type="entry name" value="P-loop containing nucleotide triphosphate hydrolases"/>
    <property type="match status" value="1"/>
</dbReference>
<dbReference type="InterPro" id="IPR003593">
    <property type="entry name" value="AAA+_ATPase"/>
</dbReference>
<reference evidence="7" key="1">
    <citation type="submission" date="2014-11" db="EMBL/GenBank/DDBJ databases">
        <title>Genome sequencing of Roseivirga sp. D-25.</title>
        <authorList>
            <person name="Selvaratnam C."/>
            <person name="Thevarajoo S."/>
            <person name="Goh K.M."/>
            <person name="Eee R."/>
            <person name="Chan K.-G."/>
            <person name="Chong C.S."/>
        </authorList>
    </citation>
    <scope>NUCLEOTIDE SEQUENCE [LARGE SCALE GENOMIC DNA]</scope>
    <source>
        <strain evidence="7">D-25</strain>
    </source>
</reference>
<dbReference type="Pfam" id="PF00005">
    <property type="entry name" value="ABC_tran"/>
    <property type="match status" value="1"/>
</dbReference>
<evidence type="ECO:0000256" key="2">
    <source>
        <dbReference type="ARBA" id="ARBA00022448"/>
    </source>
</evidence>
<evidence type="ECO:0000313" key="6">
    <source>
        <dbReference type="EMBL" id="KOF03348.1"/>
    </source>
</evidence>
<dbReference type="OrthoDB" id="977540at2"/>
<dbReference type="SUPFAM" id="SSF52540">
    <property type="entry name" value="P-loop containing nucleoside triphosphate hydrolases"/>
    <property type="match status" value="1"/>
</dbReference>
<protein>
    <submittedName>
        <fullName evidence="6">ABC transporter ATP-binding protein</fullName>
    </submittedName>
</protein>
<dbReference type="RefSeq" id="WP_053223302.1">
    <property type="nucleotide sequence ID" value="NZ_JSVA01000008.1"/>
</dbReference>
<dbReference type="GO" id="GO:0016887">
    <property type="term" value="F:ATP hydrolysis activity"/>
    <property type="evidence" value="ECO:0007669"/>
    <property type="project" value="InterPro"/>
</dbReference>
<gene>
    <name evidence="6" type="ORF">OB69_07375</name>
</gene>
<evidence type="ECO:0000259" key="5">
    <source>
        <dbReference type="PROSITE" id="PS50893"/>
    </source>
</evidence>
<keyword evidence="3" id="KW-0547">Nucleotide-binding</keyword>
<dbReference type="InterPro" id="IPR017871">
    <property type="entry name" value="ABC_transporter-like_CS"/>
</dbReference>
<keyword evidence="7" id="KW-1185">Reference proteome</keyword>
<name>A0A0L8ALI7_9BACT</name>
<comment type="caution">
    <text evidence="6">The sequence shown here is derived from an EMBL/GenBank/DDBJ whole genome shotgun (WGS) entry which is preliminary data.</text>
</comment>
<dbReference type="PANTHER" id="PTHR43335:SF2">
    <property type="entry name" value="ABC TRANSPORTER, ATP-BINDING PROTEIN"/>
    <property type="match status" value="1"/>
</dbReference>
<dbReference type="PROSITE" id="PS50893">
    <property type="entry name" value="ABC_TRANSPORTER_2"/>
    <property type="match status" value="1"/>
</dbReference>
<organism evidence="6 7">
    <name type="scientific">Roseivirga seohaensis subsp. aquiponti</name>
    <dbReference type="NCBI Taxonomy" id="1566026"/>
    <lineage>
        <taxon>Bacteria</taxon>
        <taxon>Pseudomonadati</taxon>
        <taxon>Bacteroidota</taxon>
        <taxon>Cytophagia</taxon>
        <taxon>Cytophagales</taxon>
        <taxon>Roseivirgaceae</taxon>
        <taxon>Roseivirga</taxon>
    </lineage>
</organism>
<evidence type="ECO:0000313" key="7">
    <source>
        <dbReference type="Proteomes" id="UP000036908"/>
    </source>
</evidence>
<dbReference type="GO" id="GO:0005524">
    <property type="term" value="F:ATP binding"/>
    <property type="evidence" value="ECO:0007669"/>
    <property type="project" value="UniProtKB-KW"/>
</dbReference>
<dbReference type="InterPro" id="IPR003439">
    <property type="entry name" value="ABC_transporter-like_ATP-bd"/>
</dbReference>
<dbReference type="PROSITE" id="PS00211">
    <property type="entry name" value="ABC_TRANSPORTER_1"/>
    <property type="match status" value="1"/>
</dbReference>